<keyword evidence="3" id="KW-1185">Reference proteome</keyword>
<dbReference type="Pfam" id="PF00881">
    <property type="entry name" value="Nitroreductase"/>
    <property type="match status" value="1"/>
</dbReference>
<organism evidence="2 3">
    <name type="scientific">Aceticella autotrophica</name>
    <dbReference type="NCBI Taxonomy" id="2755338"/>
    <lineage>
        <taxon>Bacteria</taxon>
        <taxon>Bacillati</taxon>
        <taxon>Bacillota</taxon>
        <taxon>Clostridia</taxon>
        <taxon>Thermoanaerobacterales</taxon>
        <taxon>Thermoanaerobacteraceae</taxon>
        <taxon>Aceticella</taxon>
    </lineage>
</organism>
<protein>
    <submittedName>
        <fullName evidence="2">SagB/ThcOx family dehydrogenase</fullName>
    </submittedName>
</protein>
<dbReference type="GO" id="GO:0016491">
    <property type="term" value="F:oxidoreductase activity"/>
    <property type="evidence" value="ECO:0007669"/>
    <property type="project" value="InterPro"/>
</dbReference>
<evidence type="ECO:0000259" key="1">
    <source>
        <dbReference type="Pfam" id="PF00881"/>
    </source>
</evidence>
<dbReference type="CDD" id="cd02142">
    <property type="entry name" value="McbC_SagB-like_oxidoreductase"/>
    <property type="match status" value="1"/>
</dbReference>
<dbReference type="PANTHER" id="PTHR43745:SF2">
    <property type="entry name" value="NITROREDUCTASE MJ1384-RELATED"/>
    <property type="match status" value="1"/>
</dbReference>
<dbReference type="InterPro" id="IPR029479">
    <property type="entry name" value="Nitroreductase"/>
</dbReference>
<dbReference type="KEGG" id="aaut:ACETAC_10175"/>
<dbReference type="AlphaFoldDB" id="A0A975AVJ1"/>
<sequence length="318" mass="36237">MEKNLLNKKLDEKMKKHPYLKEIIAFNTQYSMMSPYADTTVIASPELMLRGYLFSKYNRFLSEEYLLNYRTDNRSIGFEMGIGRFQASDAVQTAAHRNLKEEKEEIIKLPKHKNIRTPLGSVISSRRSVREYSGRTMPLEDLSTILYYAQGISGKLYLEGETYDTDCIKLRNAPSGGGLYPINLYVIAWNIKNIDKGIYIYYPYSHSLKPMKKSITIDEYSKLAGFGDIQVERPNFSVIYVYDFIVNSRKYGNSAMAYAFIEAGEISENIQLTSTAMGYGATDIGGTEKQKIEKLLEIDGFLRHAILFTIVGEGVNII</sequence>
<dbReference type="InterPro" id="IPR000415">
    <property type="entry name" value="Nitroreductase-like"/>
</dbReference>
<reference evidence="2" key="1">
    <citation type="submission" date="2020-08" db="EMBL/GenBank/DDBJ databases">
        <title>Genomic insights into the carbon and energy metabolism of the first obligate autotrophic acetogenic bacterium Aceticella autotrophica gen. nov., sp. nov.</title>
        <authorList>
            <person name="Toshchakov S.V."/>
            <person name="Elcheninov A.G."/>
            <person name="Kublanov I.V."/>
            <person name="Frolov E.N."/>
            <person name="Lebedinsky A.V."/>
        </authorList>
    </citation>
    <scope>NUCLEOTIDE SEQUENCE</scope>
    <source>
        <strain evidence="2">3443-3Ac</strain>
    </source>
</reference>
<dbReference type="PANTHER" id="PTHR43745">
    <property type="entry name" value="NITROREDUCTASE MJ1384-RELATED"/>
    <property type="match status" value="1"/>
</dbReference>
<dbReference type="NCBIfam" id="TIGR03605">
    <property type="entry name" value="antibiot_sagB"/>
    <property type="match status" value="1"/>
</dbReference>
<dbReference type="SUPFAM" id="SSF55469">
    <property type="entry name" value="FMN-dependent nitroreductase-like"/>
    <property type="match status" value="1"/>
</dbReference>
<dbReference type="EMBL" id="CP060096">
    <property type="protein sequence ID" value="QSZ27193.1"/>
    <property type="molecule type" value="Genomic_DNA"/>
</dbReference>
<dbReference type="InterPro" id="IPR052544">
    <property type="entry name" value="Bacteriocin_Proc_Enz"/>
</dbReference>
<feature type="domain" description="Nitroreductase" evidence="1">
    <location>
        <begin position="123"/>
        <end position="308"/>
    </location>
</feature>
<dbReference type="InterPro" id="IPR020051">
    <property type="entry name" value="SagB-type_dehydrogenase"/>
</dbReference>
<accession>A0A975AVJ1</accession>
<dbReference type="RefSeq" id="WP_284679883.1">
    <property type="nucleotide sequence ID" value="NZ_CP060096.1"/>
</dbReference>
<evidence type="ECO:0000313" key="3">
    <source>
        <dbReference type="Proteomes" id="UP000671913"/>
    </source>
</evidence>
<dbReference type="Proteomes" id="UP000671913">
    <property type="component" value="Chromosome"/>
</dbReference>
<name>A0A975AVJ1_9THEO</name>
<dbReference type="Gene3D" id="3.40.109.10">
    <property type="entry name" value="NADH Oxidase"/>
    <property type="match status" value="1"/>
</dbReference>
<gene>
    <name evidence="2" type="ORF">ACETAC_10175</name>
</gene>
<evidence type="ECO:0000313" key="2">
    <source>
        <dbReference type="EMBL" id="QSZ27193.1"/>
    </source>
</evidence>
<proteinExistence type="predicted"/>